<dbReference type="Pfam" id="PF00023">
    <property type="entry name" value="Ank"/>
    <property type="match status" value="1"/>
</dbReference>
<feature type="repeat" description="ANK" evidence="3">
    <location>
        <begin position="146"/>
        <end position="168"/>
    </location>
</feature>
<dbReference type="RefSeq" id="XP_025419232.1">
    <property type="nucleotide sequence ID" value="XM_025563447.1"/>
</dbReference>
<dbReference type="SUPFAM" id="SSF48403">
    <property type="entry name" value="Ankyrin repeat"/>
    <property type="match status" value="1"/>
</dbReference>
<dbReference type="SMART" id="SM00248">
    <property type="entry name" value="ANK"/>
    <property type="match status" value="3"/>
</dbReference>
<dbReference type="AlphaFoldDB" id="A0A8B8G8T1"/>
<organism evidence="4 5">
    <name type="scientific">Sipha flava</name>
    <name type="common">yellow sugarcane aphid</name>
    <dbReference type="NCBI Taxonomy" id="143950"/>
    <lineage>
        <taxon>Eukaryota</taxon>
        <taxon>Metazoa</taxon>
        <taxon>Ecdysozoa</taxon>
        <taxon>Arthropoda</taxon>
        <taxon>Hexapoda</taxon>
        <taxon>Insecta</taxon>
        <taxon>Pterygota</taxon>
        <taxon>Neoptera</taxon>
        <taxon>Paraneoptera</taxon>
        <taxon>Hemiptera</taxon>
        <taxon>Sternorrhyncha</taxon>
        <taxon>Aphidomorpha</taxon>
        <taxon>Aphidoidea</taxon>
        <taxon>Aphididae</taxon>
        <taxon>Sipha</taxon>
    </lineage>
</organism>
<dbReference type="OrthoDB" id="19174at2759"/>
<protein>
    <submittedName>
        <fullName evidence="5">Ankyrin repeat domain-containing protein 49</fullName>
    </submittedName>
</protein>
<proteinExistence type="predicted"/>
<dbReference type="Pfam" id="PF12796">
    <property type="entry name" value="Ank_2"/>
    <property type="match status" value="1"/>
</dbReference>
<name>A0A8B8G8T1_9HEMI</name>
<evidence type="ECO:0000313" key="5">
    <source>
        <dbReference type="RefSeq" id="XP_025419232.1"/>
    </source>
</evidence>
<dbReference type="GO" id="GO:0045944">
    <property type="term" value="P:positive regulation of transcription by RNA polymerase II"/>
    <property type="evidence" value="ECO:0007669"/>
    <property type="project" value="TreeGrafter"/>
</dbReference>
<evidence type="ECO:0000256" key="2">
    <source>
        <dbReference type="ARBA" id="ARBA00023043"/>
    </source>
</evidence>
<dbReference type="Gene3D" id="1.25.40.20">
    <property type="entry name" value="Ankyrin repeat-containing domain"/>
    <property type="match status" value="2"/>
</dbReference>
<dbReference type="GeneID" id="112689642"/>
<dbReference type="PRINTS" id="PR01415">
    <property type="entry name" value="ANKYRIN"/>
</dbReference>
<gene>
    <name evidence="5" type="primary">LOC112689642</name>
</gene>
<keyword evidence="1" id="KW-0677">Repeat</keyword>
<feature type="repeat" description="ANK" evidence="3">
    <location>
        <begin position="80"/>
        <end position="112"/>
    </location>
</feature>
<dbReference type="InterPro" id="IPR002110">
    <property type="entry name" value="Ankyrin_rpt"/>
</dbReference>
<dbReference type="GO" id="GO:0005634">
    <property type="term" value="C:nucleus"/>
    <property type="evidence" value="ECO:0007669"/>
    <property type="project" value="TreeGrafter"/>
</dbReference>
<keyword evidence="4" id="KW-1185">Reference proteome</keyword>
<dbReference type="Proteomes" id="UP000694846">
    <property type="component" value="Unplaced"/>
</dbReference>
<dbReference type="InterPro" id="IPR036770">
    <property type="entry name" value="Ankyrin_rpt-contain_sf"/>
</dbReference>
<keyword evidence="2 3" id="KW-0040">ANK repeat</keyword>
<evidence type="ECO:0000256" key="1">
    <source>
        <dbReference type="ARBA" id="ARBA00022737"/>
    </source>
</evidence>
<dbReference type="PROSITE" id="PS50297">
    <property type="entry name" value="ANK_REP_REGION"/>
    <property type="match status" value="3"/>
</dbReference>
<dbReference type="InterPro" id="IPR050663">
    <property type="entry name" value="Ankyrin-SOCS_Box"/>
</dbReference>
<dbReference type="CTD" id="54851"/>
<accession>A0A8B8G8T1</accession>
<evidence type="ECO:0000313" key="4">
    <source>
        <dbReference type="Proteomes" id="UP000694846"/>
    </source>
</evidence>
<dbReference type="GO" id="GO:0000976">
    <property type="term" value="F:transcription cis-regulatory region binding"/>
    <property type="evidence" value="ECO:0007669"/>
    <property type="project" value="TreeGrafter"/>
</dbReference>
<dbReference type="PANTHER" id="PTHR24193:SF122">
    <property type="entry name" value="ANKYRIN REPEAT DOMAIN-CONTAINING PROTEIN 23"/>
    <property type="match status" value="1"/>
</dbReference>
<sequence length="211" mass="23849">MSDDEERRFENEQRLLSGDFKSVPHTASVWEEDICDVDEDSNPRTSPEREILWAAEQGKLDVVKSLVSKNSHLVNIHDKDGYTALHRACYNNHLSIVKFLLENYANPNALTADQWTPLHSACKWNNVECAEKLIEAGADINALTKGGITPLHLAAEHKNSCDIIELLLTQPNIRYDVKLPNSTEDTAEVIAGRSGSYDRLFEYCQPCFNYI</sequence>
<dbReference type="PANTHER" id="PTHR24193">
    <property type="entry name" value="ANKYRIN REPEAT PROTEIN"/>
    <property type="match status" value="1"/>
</dbReference>
<dbReference type="PROSITE" id="PS50088">
    <property type="entry name" value="ANK_REPEAT"/>
    <property type="match status" value="3"/>
</dbReference>
<evidence type="ECO:0000256" key="3">
    <source>
        <dbReference type="PROSITE-ProRule" id="PRU00023"/>
    </source>
</evidence>
<reference evidence="5" key="1">
    <citation type="submission" date="2025-08" db="UniProtKB">
        <authorList>
            <consortium name="RefSeq"/>
        </authorList>
    </citation>
    <scope>IDENTIFICATION</scope>
    <source>
        <tissue evidence="5">Whole body</tissue>
    </source>
</reference>
<feature type="repeat" description="ANK" evidence="3">
    <location>
        <begin position="113"/>
        <end position="145"/>
    </location>
</feature>